<dbReference type="OrthoDB" id="502334at2"/>
<protein>
    <recommendedName>
        <fullName evidence="5">Saccharopine dehydrogenase [NAD(+), L-lysine-forming]</fullName>
        <ecNumber evidence="4">1.5.1.7</ecNumber>
    </recommendedName>
    <alternativeName>
        <fullName evidence="10">Lysine--2-oxoglutarate reductase</fullName>
    </alternativeName>
</protein>
<evidence type="ECO:0000256" key="11">
    <source>
        <dbReference type="ARBA" id="ARBA00047860"/>
    </source>
</evidence>
<evidence type="ECO:0000259" key="15">
    <source>
        <dbReference type="SMART" id="SM01003"/>
    </source>
</evidence>
<evidence type="ECO:0000256" key="8">
    <source>
        <dbReference type="ARBA" id="ARBA00023027"/>
    </source>
</evidence>
<dbReference type="PANTHER" id="PTHR11133:SF23">
    <property type="entry name" value="SACCHAROPINE DEHYDROGENASE [NAD(+), L-LYSINE-FORMING]"/>
    <property type="match status" value="1"/>
</dbReference>
<gene>
    <name evidence="16" type="ORF">FDT80_08540</name>
</gene>
<dbReference type="InterPro" id="IPR007698">
    <property type="entry name" value="AlaDH/PNT_NAD(H)-bd"/>
</dbReference>
<organism evidence="16 17">
    <name type="scientific">Sulfitobacter sabulilitoris</name>
    <dbReference type="NCBI Taxonomy" id="2562655"/>
    <lineage>
        <taxon>Bacteria</taxon>
        <taxon>Pseudomonadati</taxon>
        <taxon>Pseudomonadota</taxon>
        <taxon>Alphaproteobacteria</taxon>
        <taxon>Rhodobacterales</taxon>
        <taxon>Roseobacteraceae</taxon>
        <taxon>Sulfitobacter</taxon>
    </lineage>
</organism>
<evidence type="ECO:0000256" key="2">
    <source>
        <dbReference type="ARBA" id="ARBA00005689"/>
    </source>
</evidence>
<evidence type="ECO:0000256" key="9">
    <source>
        <dbReference type="ARBA" id="ARBA00023157"/>
    </source>
</evidence>
<dbReference type="InterPro" id="IPR036291">
    <property type="entry name" value="NAD(P)-bd_dom_sf"/>
</dbReference>
<name>A0A5S3PJH8_9RHOB</name>
<comment type="subunit">
    <text evidence="3">Monomer.</text>
</comment>
<dbReference type="CDD" id="cd12188">
    <property type="entry name" value="SDH"/>
    <property type="match status" value="1"/>
</dbReference>
<feature type="domain" description="Alanine dehydrogenase/pyridine nucleotide transhydrogenase NAD(H)-binding" evidence="14">
    <location>
        <begin position="170"/>
        <end position="302"/>
    </location>
</feature>
<comment type="pathway">
    <text evidence="1">Amino-acid biosynthesis; L-lysine biosynthesis via AAA pathway; L-lysine from L-alpha-aminoadipate (fungal route): step 3/3.</text>
</comment>
<keyword evidence="8 13" id="KW-0520">NAD</keyword>
<dbReference type="PIRSF" id="PIRSF018250">
    <property type="entry name" value="Saccharopine_DH_Lys"/>
    <property type="match status" value="1"/>
</dbReference>
<dbReference type="RefSeq" id="WP_138661867.1">
    <property type="nucleotide sequence ID" value="NZ_VANS01000002.1"/>
</dbReference>
<evidence type="ECO:0000256" key="13">
    <source>
        <dbReference type="PIRSR" id="PIRSR018250-3"/>
    </source>
</evidence>
<dbReference type="InterPro" id="IPR007886">
    <property type="entry name" value="AlaDH/PNT_N"/>
</dbReference>
<evidence type="ECO:0000256" key="10">
    <source>
        <dbReference type="ARBA" id="ARBA00033228"/>
    </source>
</evidence>
<feature type="domain" description="Alanine dehydrogenase/pyridine nucleotide transhydrogenase N-terminal" evidence="15">
    <location>
        <begin position="5"/>
        <end position="139"/>
    </location>
</feature>
<dbReference type="GO" id="GO:0019878">
    <property type="term" value="P:lysine biosynthetic process via aminoadipic acid"/>
    <property type="evidence" value="ECO:0007669"/>
    <property type="project" value="UniProtKB-UniPathway"/>
</dbReference>
<dbReference type="UniPathway" id="UPA00033">
    <property type="reaction ID" value="UER00034"/>
</dbReference>
<dbReference type="InterPro" id="IPR051168">
    <property type="entry name" value="AASS"/>
</dbReference>
<evidence type="ECO:0000259" key="14">
    <source>
        <dbReference type="SMART" id="SM01002"/>
    </source>
</evidence>
<keyword evidence="6" id="KW-0028">Amino-acid biosynthesis</keyword>
<dbReference type="SMART" id="SM01002">
    <property type="entry name" value="AlaDh_PNT_C"/>
    <property type="match status" value="1"/>
</dbReference>
<dbReference type="EC" id="1.5.1.7" evidence="4"/>
<dbReference type="GO" id="GO:0004754">
    <property type="term" value="F:saccharopine dehydrogenase (NAD+, L-lysine-forming) activity"/>
    <property type="evidence" value="ECO:0007669"/>
    <property type="project" value="UniProtKB-EC"/>
</dbReference>
<proteinExistence type="inferred from homology"/>
<sequence>MTHLWVRAEQRDNEARVGVTPEGVQTLMQAGIDVTVERSPTRVIPDADYIRTGCRMVPGHSWPDAPRDAFVFGLKELPEEDSPLVHRHIMFGHAFKGQPAGLRLLRRFRAGGGALYDLEYLLDDTGRRVAAFGYWAGYAGAAVALKCWTAQQRQGIATPVRPYDSSTHMLADLQGELVGLGAHRPIALIIGALGRVGQGVADLCTAMGVPTTCWDMAETAHGGPFPEILAHDLFFNCILARPGTPVFVPPSTPHSPRKLTVIGDIACDPDSDFSPIKVYDRTTTWDAPALRVHDTPPLDVTAIDNLPSMLPLESSQDYAEQLLPTLLALHDPHSSVWTRARATFDTHLARV</sequence>
<dbReference type="EMBL" id="VANS01000002">
    <property type="protein sequence ID" value="TMM52326.1"/>
    <property type="molecule type" value="Genomic_DNA"/>
</dbReference>
<feature type="binding site" evidence="13">
    <location>
        <position position="215"/>
    </location>
    <ligand>
        <name>NAD(+)</name>
        <dbReference type="ChEBI" id="CHEBI:57540"/>
    </ligand>
</feature>
<dbReference type="GO" id="GO:0005737">
    <property type="term" value="C:cytoplasm"/>
    <property type="evidence" value="ECO:0007669"/>
    <property type="project" value="TreeGrafter"/>
</dbReference>
<feature type="binding site" evidence="13">
    <location>
        <position position="127"/>
    </location>
    <ligand>
        <name>NAD(+)</name>
        <dbReference type="ChEBI" id="CHEBI:57540"/>
    </ligand>
</feature>
<evidence type="ECO:0000256" key="12">
    <source>
        <dbReference type="PIRSR" id="PIRSR018250-1"/>
    </source>
</evidence>
<keyword evidence="9" id="KW-1015">Disulfide bond</keyword>
<evidence type="ECO:0000256" key="1">
    <source>
        <dbReference type="ARBA" id="ARBA00004884"/>
    </source>
</evidence>
<comment type="catalytic activity">
    <reaction evidence="11">
        <text>L-saccharopine + NAD(+) + H2O = L-lysine + 2-oxoglutarate + NADH + H(+)</text>
        <dbReference type="Rhea" id="RHEA:12440"/>
        <dbReference type="ChEBI" id="CHEBI:15377"/>
        <dbReference type="ChEBI" id="CHEBI:15378"/>
        <dbReference type="ChEBI" id="CHEBI:16810"/>
        <dbReference type="ChEBI" id="CHEBI:32551"/>
        <dbReference type="ChEBI" id="CHEBI:57540"/>
        <dbReference type="ChEBI" id="CHEBI:57945"/>
        <dbReference type="ChEBI" id="CHEBI:57951"/>
        <dbReference type="EC" id="1.5.1.7"/>
    </reaction>
</comment>
<reference evidence="16 17" key="1">
    <citation type="submission" date="2019-05" db="EMBL/GenBank/DDBJ databases">
        <title>Sulfitobacter sabulilitoris sp. nov., isolated from a marine sand.</title>
        <authorList>
            <person name="Yoon J.-H."/>
        </authorList>
    </citation>
    <scope>NUCLEOTIDE SEQUENCE [LARGE SCALE GENOMIC DNA]</scope>
    <source>
        <strain evidence="16 17">HSMS-29</strain>
    </source>
</reference>
<comment type="caution">
    <text evidence="16">The sequence shown here is derived from an EMBL/GenBank/DDBJ whole genome shotgun (WGS) entry which is preliminary data.</text>
</comment>
<feature type="binding site" evidence="13">
    <location>
        <position position="219"/>
    </location>
    <ligand>
        <name>NAD(+)</name>
        <dbReference type="ChEBI" id="CHEBI:57540"/>
    </ligand>
</feature>
<dbReference type="SUPFAM" id="SSF51735">
    <property type="entry name" value="NAD(P)-binding Rossmann-fold domains"/>
    <property type="match status" value="1"/>
</dbReference>
<evidence type="ECO:0000256" key="6">
    <source>
        <dbReference type="ARBA" id="ARBA00022605"/>
    </source>
</evidence>
<evidence type="ECO:0000256" key="3">
    <source>
        <dbReference type="ARBA" id="ARBA00011245"/>
    </source>
</evidence>
<evidence type="ECO:0000256" key="7">
    <source>
        <dbReference type="ARBA" id="ARBA00023002"/>
    </source>
</evidence>
<evidence type="ECO:0000256" key="4">
    <source>
        <dbReference type="ARBA" id="ARBA00012847"/>
    </source>
</evidence>
<evidence type="ECO:0000313" key="16">
    <source>
        <dbReference type="EMBL" id="TMM52326.1"/>
    </source>
</evidence>
<comment type="similarity">
    <text evidence="2">Belongs to the AlaDH/PNT family.</text>
</comment>
<feature type="active site" description="Proton donor" evidence="12">
    <location>
        <position position="93"/>
    </location>
</feature>
<feature type="active site" description="Proton acceptor" evidence="12">
    <location>
        <position position="75"/>
    </location>
</feature>
<dbReference type="Pfam" id="PF05222">
    <property type="entry name" value="AlaDh_PNT_N"/>
    <property type="match status" value="1"/>
</dbReference>
<dbReference type="PANTHER" id="PTHR11133">
    <property type="entry name" value="SACCHAROPINE DEHYDROGENASE"/>
    <property type="match status" value="1"/>
</dbReference>
<dbReference type="Proteomes" id="UP000309550">
    <property type="component" value="Unassembled WGS sequence"/>
</dbReference>
<dbReference type="SMART" id="SM01003">
    <property type="entry name" value="AlaDh_PNT_N"/>
    <property type="match status" value="1"/>
</dbReference>
<feature type="binding site" evidence="13">
    <location>
        <begin position="303"/>
        <end position="306"/>
    </location>
    <ligand>
        <name>NAD(+)</name>
        <dbReference type="ChEBI" id="CHEBI:57540"/>
    </ligand>
</feature>
<evidence type="ECO:0000313" key="17">
    <source>
        <dbReference type="Proteomes" id="UP000309550"/>
    </source>
</evidence>
<dbReference type="SUPFAM" id="SSF52283">
    <property type="entry name" value="Formate/glycerate dehydrogenase catalytic domain-like"/>
    <property type="match status" value="1"/>
</dbReference>
<keyword evidence="17" id="KW-1185">Reference proteome</keyword>
<accession>A0A5S3PJH8</accession>
<evidence type="ECO:0000256" key="5">
    <source>
        <dbReference type="ARBA" id="ARBA00021221"/>
    </source>
</evidence>
<feature type="binding site" evidence="13">
    <location>
        <begin position="194"/>
        <end position="195"/>
    </location>
    <ligand>
        <name>NAD(+)</name>
        <dbReference type="ChEBI" id="CHEBI:57540"/>
    </ligand>
</feature>
<dbReference type="InterPro" id="IPR027281">
    <property type="entry name" value="Lys1"/>
</dbReference>
<keyword evidence="7" id="KW-0560">Oxidoreductase</keyword>
<dbReference type="AlphaFoldDB" id="A0A5S3PJH8"/>
<dbReference type="Gene3D" id="3.40.50.720">
    <property type="entry name" value="NAD(P)-binding Rossmann-like Domain"/>
    <property type="match status" value="1"/>
</dbReference>